<dbReference type="OrthoDB" id="662468at2"/>
<protein>
    <recommendedName>
        <fullName evidence="4">Outer membrane protein beta-barrel domain-containing protein</fullName>
    </recommendedName>
</protein>
<evidence type="ECO:0008006" key="4">
    <source>
        <dbReference type="Google" id="ProtNLM"/>
    </source>
</evidence>
<sequence length="169" mass="18205">MKKIITIFFAVISFGMKTISAQTATVTYPRITGYAGILHPVVTFGNDGAHTNFDGAYVGGLPTGINIWKSQKIGFSMEIVPFIRVADGTSKMNHLLFHPGVLVSLGHGFTLANRLAFETSGRYGITPVLNKVIKKGKDCSYFVAVPVPARFGNDQPSTVGIGFQFGISF</sequence>
<name>A0A1I0RAQ5_9BACT</name>
<keyword evidence="1" id="KW-0732">Signal</keyword>
<feature type="signal peptide" evidence="1">
    <location>
        <begin position="1"/>
        <end position="21"/>
    </location>
</feature>
<feature type="chain" id="PRO_5011623480" description="Outer membrane protein beta-barrel domain-containing protein" evidence="1">
    <location>
        <begin position="22"/>
        <end position="169"/>
    </location>
</feature>
<accession>A0A1I0RAQ5</accession>
<gene>
    <name evidence="2" type="ORF">SAMN04488122_2546</name>
</gene>
<dbReference type="EMBL" id="FOJG01000001">
    <property type="protein sequence ID" value="SEW37789.1"/>
    <property type="molecule type" value="Genomic_DNA"/>
</dbReference>
<evidence type="ECO:0000256" key="1">
    <source>
        <dbReference type="SAM" id="SignalP"/>
    </source>
</evidence>
<evidence type="ECO:0000313" key="3">
    <source>
        <dbReference type="Proteomes" id="UP000199310"/>
    </source>
</evidence>
<organism evidence="2 3">
    <name type="scientific">Chitinophaga arvensicola</name>
    <dbReference type="NCBI Taxonomy" id="29529"/>
    <lineage>
        <taxon>Bacteria</taxon>
        <taxon>Pseudomonadati</taxon>
        <taxon>Bacteroidota</taxon>
        <taxon>Chitinophagia</taxon>
        <taxon>Chitinophagales</taxon>
        <taxon>Chitinophagaceae</taxon>
        <taxon>Chitinophaga</taxon>
    </lineage>
</organism>
<dbReference type="AlphaFoldDB" id="A0A1I0RAQ5"/>
<proteinExistence type="predicted"/>
<dbReference type="Proteomes" id="UP000199310">
    <property type="component" value="Unassembled WGS sequence"/>
</dbReference>
<evidence type="ECO:0000313" key="2">
    <source>
        <dbReference type="EMBL" id="SEW37789.1"/>
    </source>
</evidence>
<dbReference type="RefSeq" id="WP_089896877.1">
    <property type="nucleotide sequence ID" value="NZ_FOJG01000001.1"/>
</dbReference>
<dbReference type="STRING" id="29529.SAMN04488122_2546"/>
<reference evidence="3" key="1">
    <citation type="submission" date="2016-10" db="EMBL/GenBank/DDBJ databases">
        <authorList>
            <person name="Varghese N."/>
            <person name="Submissions S."/>
        </authorList>
    </citation>
    <scope>NUCLEOTIDE SEQUENCE [LARGE SCALE GENOMIC DNA]</scope>
    <source>
        <strain evidence="3">DSM 3695</strain>
    </source>
</reference>
<keyword evidence="3" id="KW-1185">Reference proteome</keyword>